<name>A0A0V0GRQ9_SOLCH</name>
<dbReference type="AlphaFoldDB" id="A0A0V0GRQ9"/>
<keyword evidence="1" id="KW-1133">Transmembrane helix</keyword>
<evidence type="ECO:0000256" key="1">
    <source>
        <dbReference type="SAM" id="Phobius"/>
    </source>
</evidence>
<accession>A0A0V0GRQ9</accession>
<proteinExistence type="predicted"/>
<reference evidence="2" key="1">
    <citation type="submission" date="2015-12" db="EMBL/GenBank/DDBJ databases">
        <title>Gene expression during late stages of embryo sac development: a critical building block for successful pollen-pistil interactions.</title>
        <authorList>
            <person name="Liu Y."/>
            <person name="Joly V."/>
            <person name="Sabar M."/>
            <person name="Matton D.P."/>
        </authorList>
    </citation>
    <scope>NUCLEOTIDE SEQUENCE</scope>
</reference>
<keyword evidence="1" id="KW-0472">Membrane</keyword>
<feature type="non-terminal residue" evidence="2">
    <location>
        <position position="1"/>
    </location>
</feature>
<sequence length="70" mass="7304">TQHSIKRSCVSRATRTSGGNISLIIFVIVALGSEASSFVLPTISIGSILILRKKSCETSRSASGAANRPT</sequence>
<protein>
    <submittedName>
        <fullName evidence="2">Putative ovule protein</fullName>
    </submittedName>
</protein>
<feature type="transmembrane region" description="Helical" evidence="1">
    <location>
        <begin position="21"/>
        <end position="51"/>
    </location>
</feature>
<organism evidence="2">
    <name type="scientific">Solanum chacoense</name>
    <name type="common">Chaco potato</name>
    <dbReference type="NCBI Taxonomy" id="4108"/>
    <lineage>
        <taxon>Eukaryota</taxon>
        <taxon>Viridiplantae</taxon>
        <taxon>Streptophyta</taxon>
        <taxon>Embryophyta</taxon>
        <taxon>Tracheophyta</taxon>
        <taxon>Spermatophyta</taxon>
        <taxon>Magnoliopsida</taxon>
        <taxon>eudicotyledons</taxon>
        <taxon>Gunneridae</taxon>
        <taxon>Pentapetalae</taxon>
        <taxon>asterids</taxon>
        <taxon>lamiids</taxon>
        <taxon>Solanales</taxon>
        <taxon>Solanaceae</taxon>
        <taxon>Solanoideae</taxon>
        <taxon>Solaneae</taxon>
        <taxon>Solanum</taxon>
    </lineage>
</organism>
<evidence type="ECO:0000313" key="2">
    <source>
        <dbReference type="EMBL" id="JAP10611.1"/>
    </source>
</evidence>
<keyword evidence="1" id="KW-0812">Transmembrane</keyword>
<dbReference type="EMBL" id="GEDG01032823">
    <property type="protein sequence ID" value="JAP10611.1"/>
    <property type="molecule type" value="Transcribed_RNA"/>
</dbReference>